<accession>A0A2T6A3M0</accession>
<comment type="caution">
    <text evidence="1">The sequence shown here is derived from an EMBL/GenBank/DDBJ whole genome shotgun (WGS) entry which is preliminary data.</text>
</comment>
<reference evidence="1 2" key="1">
    <citation type="submission" date="2018-04" db="EMBL/GenBank/DDBJ databases">
        <title>Genomic Encyclopedia of Archaeal and Bacterial Type Strains, Phase II (KMG-II): from individual species to whole genera.</title>
        <authorList>
            <person name="Goeker M."/>
        </authorList>
    </citation>
    <scope>NUCLEOTIDE SEQUENCE [LARGE SCALE GENOMIC DNA]</scope>
    <source>
        <strain evidence="1 2">DSM 21823</strain>
    </source>
</reference>
<dbReference type="AlphaFoldDB" id="A0A2T6A3M0"/>
<evidence type="ECO:0000313" key="1">
    <source>
        <dbReference type="EMBL" id="PTX38403.1"/>
    </source>
</evidence>
<protein>
    <submittedName>
        <fullName evidence="1">Uncharacterized protein</fullName>
    </submittedName>
</protein>
<keyword evidence="2" id="KW-1185">Reference proteome</keyword>
<dbReference type="Proteomes" id="UP000244224">
    <property type="component" value="Unassembled WGS sequence"/>
</dbReference>
<name>A0A2T6A3M0_9RHOB</name>
<dbReference type="EMBL" id="QBKP01000043">
    <property type="protein sequence ID" value="PTX38403.1"/>
    <property type="molecule type" value="Genomic_DNA"/>
</dbReference>
<organism evidence="1 2">
    <name type="scientific">Gemmobacter caeni</name>
    <dbReference type="NCBI Taxonomy" id="589035"/>
    <lineage>
        <taxon>Bacteria</taxon>
        <taxon>Pseudomonadati</taxon>
        <taxon>Pseudomonadota</taxon>
        <taxon>Alphaproteobacteria</taxon>
        <taxon>Rhodobacterales</taxon>
        <taxon>Paracoccaceae</taxon>
        <taxon>Gemmobacter</taxon>
    </lineage>
</organism>
<proteinExistence type="predicted"/>
<dbReference type="RefSeq" id="WP_242013926.1">
    <property type="nucleotide sequence ID" value="NZ_QBKP01000043.1"/>
</dbReference>
<sequence length="231" mass="26180">MARYNPDADLSPLYDTMDRLRTDCLIGDGSLLSPGRSLWTTEHFAELQRTYVQNLDEGEGKFFEKLKVQLSDATAEAHCLMSERLNYDRLYQEALGDPELKRTAVELEAALANAREAREVVFDLFQDLEGFSLDDYKPFSDVSTGLERLVDFLSVAMADRNLRLSKVDAETIDLLTVDGARRIRFTLNRDVATSSETCDLLGLDHPVVQEELGRWRSLNPNFLGVEVVRLL</sequence>
<evidence type="ECO:0000313" key="2">
    <source>
        <dbReference type="Proteomes" id="UP000244224"/>
    </source>
</evidence>
<gene>
    <name evidence="1" type="ORF">C8N34_1431</name>
</gene>